<organism evidence="2 3">
    <name type="scientific">Halomarina rubra</name>
    <dbReference type="NCBI Taxonomy" id="2071873"/>
    <lineage>
        <taxon>Archaea</taxon>
        <taxon>Methanobacteriati</taxon>
        <taxon>Methanobacteriota</taxon>
        <taxon>Stenosarchaea group</taxon>
        <taxon>Halobacteria</taxon>
        <taxon>Halobacteriales</taxon>
        <taxon>Natronomonadaceae</taxon>
        <taxon>Halomarina</taxon>
    </lineage>
</organism>
<feature type="transmembrane region" description="Helical" evidence="1">
    <location>
        <begin position="397"/>
        <end position="425"/>
    </location>
</feature>
<keyword evidence="1" id="KW-1133">Transmembrane helix</keyword>
<keyword evidence="1" id="KW-0472">Membrane</keyword>
<keyword evidence="1" id="KW-0812">Transmembrane</keyword>
<evidence type="ECO:0000256" key="1">
    <source>
        <dbReference type="SAM" id="Phobius"/>
    </source>
</evidence>
<sequence length="471" mass="50023">MSPRRIALLGVACVAASVALVGTALAHGGSLGGTRQNLSVPRWLVLMTGGGAVGVSFILASFVTDRAFVASLHDVRRSVSFPTRPLVLAGRTLGVLGLVAVLYTGFAVEGGPLAGVLPPALLVPTEPLRNLAVVLVWAGWWAGFTMTTYLLGNTWPVLNPWRTAARALPSLDRHYPESLGSWPSVVFLLAFVWVEVVSPLADEPVQLATVVAAYTAVTLVGAAVFGEETWFGTVDPISRVFAAYGRVAPLYAEDGRVRARLPGAALSDASWLTRRGDVAFVVALLWATTYDGFVATPTWRAVVTPLVEAGLPAPVLYPLALAVGFGVFYGAYRLAAKYGRRYADSLLTTDELARRFAPSLLAIAAGYHVAHYLGYFLSLSPSLFGALSNPLSPPAPALALVLPAWFGGVGLAFVLLGHVLAIWVAHTTAFDVFPSRLQAIRSQYPLTAVMILYTMTSLLIVSQPAVEVPYL</sequence>
<feature type="transmembrane region" description="Helical" evidence="1">
    <location>
        <begin position="315"/>
        <end position="335"/>
    </location>
</feature>
<evidence type="ECO:0000313" key="3">
    <source>
        <dbReference type="Proteomes" id="UP001597187"/>
    </source>
</evidence>
<dbReference type="RefSeq" id="WP_250872143.1">
    <property type="nucleotide sequence ID" value="NZ_JALXFV010000002.1"/>
</dbReference>
<evidence type="ECO:0000313" key="2">
    <source>
        <dbReference type="EMBL" id="MFD1512155.1"/>
    </source>
</evidence>
<dbReference type="Proteomes" id="UP001597187">
    <property type="component" value="Unassembled WGS sequence"/>
</dbReference>
<comment type="caution">
    <text evidence="2">The sequence shown here is derived from an EMBL/GenBank/DDBJ whole genome shotgun (WGS) entry which is preliminary data.</text>
</comment>
<dbReference type="EMBL" id="JBHUDC010000002">
    <property type="protein sequence ID" value="MFD1512155.1"/>
    <property type="molecule type" value="Genomic_DNA"/>
</dbReference>
<feature type="transmembrane region" description="Helical" evidence="1">
    <location>
        <begin position="207"/>
        <end position="226"/>
    </location>
</feature>
<gene>
    <name evidence="2" type="ORF">ACFSBT_02530</name>
</gene>
<feature type="transmembrane region" description="Helical" evidence="1">
    <location>
        <begin position="128"/>
        <end position="152"/>
    </location>
</feature>
<feature type="transmembrane region" description="Helical" evidence="1">
    <location>
        <begin position="42"/>
        <end position="64"/>
    </location>
</feature>
<feature type="transmembrane region" description="Helical" evidence="1">
    <location>
        <begin position="278"/>
        <end position="295"/>
    </location>
</feature>
<reference evidence="2 3" key="1">
    <citation type="journal article" date="2019" name="Int. J. Syst. Evol. Microbiol.">
        <title>The Global Catalogue of Microorganisms (GCM) 10K type strain sequencing project: providing services to taxonomists for standard genome sequencing and annotation.</title>
        <authorList>
            <consortium name="The Broad Institute Genomics Platform"/>
            <consortium name="The Broad Institute Genome Sequencing Center for Infectious Disease"/>
            <person name="Wu L."/>
            <person name="Ma J."/>
        </authorList>
    </citation>
    <scope>NUCLEOTIDE SEQUENCE [LARGE SCALE GENOMIC DNA]</scope>
    <source>
        <strain evidence="2 3">CGMCC 1.12563</strain>
    </source>
</reference>
<feature type="transmembrane region" description="Helical" evidence="1">
    <location>
        <begin position="85"/>
        <end position="108"/>
    </location>
</feature>
<accession>A0ABD6ARK6</accession>
<feature type="transmembrane region" description="Helical" evidence="1">
    <location>
        <begin position="356"/>
        <end position="377"/>
    </location>
</feature>
<name>A0ABD6ARK6_9EURY</name>
<feature type="transmembrane region" description="Helical" evidence="1">
    <location>
        <begin position="179"/>
        <end position="201"/>
    </location>
</feature>
<dbReference type="AlphaFoldDB" id="A0ABD6ARK6"/>
<keyword evidence="3" id="KW-1185">Reference proteome</keyword>
<protein>
    <submittedName>
        <fullName evidence="2">Uncharacterized protein</fullName>
    </submittedName>
</protein>
<proteinExistence type="predicted"/>
<feature type="transmembrane region" description="Helical" evidence="1">
    <location>
        <begin position="446"/>
        <end position="466"/>
    </location>
</feature>